<dbReference type="SUPFAM" id="SSF52540">
    <property type="entry name" value="P-loop containing nucleoside triphosphate hydrolases"/>
    <property type="match status" value="1"/>
</dbReference>
<reference evidence="4" key="1">
    <citation type="journal article" date="2015" name="Nature">
        <title>Complex archaea that bridge the gap between prokaryotes and eukaryotes.</title>
        <authorList>
            <person name="Spang A."/>
            <person name="Saw J.H."/>
            <person name="Jorgensen S.L."/>
            <person name="Zaremba-Niedzwiedzka K."/>
            <person name="Martijn J."/>
            <person name="Lind A.E."/>
            <person name="van Eijk R."/>
            <person name="Schleper C."/>
            <person name="Guy L."/>
            <person name="Ettema T.J."/>
        </authorList>
    </citation>
    <scope>NUCLEOTIDE SEQUENCE</scope>
</reference>
<dbReference type="AlphaFoldDB" id="A0A0F9AB44"/>
<evidence type="ECO:0000256" key="1">
    <source>
        <dbReference type="ARBA" id="ARBA00022679"/>
    </source>
</evidence>
<evidence type="ECO:0000313" key="4">
    <source>
        <dbReference type="EMBL" id="KKK95445.1"/>
    </source>
</evidence>
<sequence>MTDDIGRGGILLLGPTGSGKTPLGELLERDGLWARRCHHFDFGRQLRRIVAAGGGGGFTEQDMSVLRRVLRTGALLEDEHFHIAEKILRAFIESRNPGADDLIVLNGLPRHAGQARDIKAIVAIGSVVHLSCTPEV</sequence>
<dbReference type="EMBL" id="LAZR01046907">
    <property type="protein sequence ID" value="KKK95445.1"/>
    <property type="molecule type" value="Genomic_DNA"/>
</dbReference>
<keyword evidence="2" id="KW-0547">Nucleotide-binding</keyword>
<accession>A0A0F9AB44</accession>
<name>A0A0F9AB44_9ZZZZ</name>
<gene>
    <name evidence="4" type="ORF">LCGC14_2672750</name>
</gene>
<dbReference type="GO" id="GO:0006139">
    <property type="term" value="P:nucleobase-containing compound metabolic process"/>
    <property type="evidence" value="ECO:0007669"/>
    <property type="project" value="InterPro"/>
</dbReference>
<protein>
    <submittedName>
        <fullName evidence="4">Uncharacterized protein</fullName>
    </submittedName>
</protein>
<comment type="caution">
    <text evidence="4">The sequence shown here is derived from an EMBL/GenBank/DDBJ whole genome shotgun (WGS) entry which is preliminary data.</text>
</comment>
<dbReference type="GO" id="GO:0019205">
    <property type="term" value="F:nucleobase-containing compound kinase activity"/>
    <property type="evidence" value="ECO:0007669"/>
    <property type="project" value="InterPro"/>
</dbReference>
<dbReference type="PRINTS" id="PR00094">
    <property type="entry name" value="ADENYLTKNASE"/>
</dbReference>
<keyword evidence="3" id="KW-0418">Kinase</keyword>
<organism evidence="4">
    <name type="scientific">marine sediment metagenome</name>
    <dbReference type="NCBI Taxonomy" id="412755"/>
    <lineage>
        <taxon>unclassified sequences</taxon>
        <taxon>metagenomes</taxon>
        <taxon>ecological metagenomes</taxon>
    </lineage>
</organism>
<proteinExistence type="predicted"/>
<feature type="non-terminal residue" evidence="4">
    <location>
        <position position="136"/>
    </location>
</feature>
<evidence type="ECO:0000256" key="2">
    <source>
        <dbReference type="ARBA" id="ARBA00022741"/>
    </source>
</evidence>
<evidence type="ECO:0000256" key="3">
    <source>
        <dbReference type="ARBA" id="ARBA00022777"/>
    </source>
</evidence>
<dbReference type="GO" id="GO:0005524">
    <property type="term" value="F:ATP binding"/>
    <property type="evidence" value="ECO:0007669"/>
    <property type="project" value="InterPro"/>
</dbReference>
<dbReference type="InterPro" id="IPR000850">
    <property type="entry name" value="Adenylat/UMP-CMP_kin"/>
</dbReference>
<dbReference type="InterPro" id="IPR027417">
    <property type="entry name" value="P-loop_NTPase"/>
</dbReference>
<dbReference type="Gene3D" id="3.40.50.300">
    <property type="entry name" value="P-loop containing nucleotide triphosphate hydrolases"/>
    <property type="match status" value="1"/>
</dbReference>
<keyword evidence="1" id="KW-0808">Transferase</keyword>